<accession>A0A7U3UYN0</accession>
<name>A0A7U3UYN0_9ACTN</name>
<reference evidence="1 2" key="3">
    <citation type="journal article" date="2011" name="Nat. Chem. Biol.">
        <title>Reveromycin A biosynthesis uses RevG and RevJ for stereospecific spiroacetal formation.</title>
        <authorList>
            <person name="Takahashi S."/>
            <person name="Toyoda A."/>
            <person name="Sekiyama Y."/>
            <person name="Takagi H."/>
            <person name="Nogawa T."/>
            <person name="Uramoto M."/>
            <person name="Suzuki R."/>
            <person name="Koshino H."/>
            <person name="Kumano T."/>
            <person name="Panthee S."/>
            <person name="Dairi T."/>
            <person name="Ishikawa J."/>
            <person name="Ikeda H."/>
            <person name="Sakaki Y."/>
            <person name="Osada H."/>
        </authorList>
    </citation>
    <scope>NUCLEOTIDE SEQUENCE [LARGE SCALE GENOMIC DNA]</scope>
    <source>
        <strain evidence="1 2">SN-593</strain>
    </source>
</reference>
<reference evidence="1 2" key="1">
    <citation type="journal article" date="2010" name="J. Bacteriol.">
        <title>Biochemical characterization of a novel indole prenyltransferase from Streptomyces sp. SN-593.</title>
        <authorList>
            <person name="Takahashi S."/>
            <person name="Takagi H."/>
            <person name="Toyoda A."/>
            <person name="Uramoto M."/>
            <person name="Nogawa T."/>
            <person name="Ueki M."/>
            <person name="Sakaki Y."/>
            <person name="Osada H."/>
        </authorList>
    </citation>
    <scope>NUCLEOTIDE SEQUENCE [LARGE SCALE GENOMIC DNA]</scope>
    <source>
        <strain evidence="1 2">SN-593</strain>
    </source>
</reference>
<dbReference type="Proteomes" id="UP000595703">
    <property type="component" value="Chromosome"/>
</dbReference>
<evidence type="ECO:0000313" key="2">
    <source>
        <dbReference type="Proteomes" id="UP000595703"/>
    </source>
</evidence>
<keyword evidence="2" id="KW-1185">Reference proteome</keyword>
<dbReference type="EMBL" id="AP018365">
    <property type="protein sequence ID" value="BBB01012.1"/>
    <property type="molecule type" value="Genomic_DNA"/>
</dbReference>
<reference evidence="1 2" key="4">
    <citation type="journal article" date="2020" name="Sci. Rep.">
        <title>beta-carboline chemical signals induce reveromycin production through a LuxR family regulator in Streptomyces sp. SN-593.</title>
        <authorList>
            <person name="Panthee S."/>
            <person name="Kito N."/>
            <person name="Hayashi T."/>
            <person name="Shimizu T."/>
            <person name="Ishikawa J."/>
            <person name="Hamamoto H."/>
            <person name="Osada H."/>
            <person name="Takahashi S."/>
        </authorList>
    </citation>
    <scope>NUCLEOTIDE SEQUENCE [LARGE SCALE GENOMIC DNA]</scope>
    <source>
        <strain evidence="1 2">SN-593</strain>
    </source>
</reference>
<dbReference type="RefSeq" id="WP_202236964.1">
    <property type="nucleotide sequence ID" value="NZ_AP018365.1"/>
</dbReference>
<evidence type="ECO:0000313" key="1">
    <source>
        <dbReference type="EMBL" id="BBB01012.1"/>
    </source>
</evidence>
<protein>
    <submittedName>
        <fullName evidence="1">Uncharacterized protein</fullName>
    </submittedName>
</protein>
<sequence>MSAPLSEQQLAKIQEMAARTEARPLLFSDCEGLVRVWAVSALKRIVRDGAGRIESWSEPFSYRPSDLVAEIELEGGTWDPGEDEADDQRRRDIGDLVAAREVLPALLTEVERLSAQMAAVRAFATSHEYRWLHELLDGPGSHGGAL</sequence>
<dbReference type="KEGG" id="arev:RVR_8243"/>
<organism evidence="1 2">
    <name type="scientific">Actinacidiphila reveromycinica</name>
    <dbReference type="NCBI Taxonomy" id="659352"/>
    <lineage>
        <taxon>Bacteria</taxon>
        <taxon>Bacillati</taxon>
        <taxon>Actinomycetota</taxon>
        <taxon>Actinomycetes</taxon>
        <taxon>Kitasatosporales</taxon>
        <taxon>Streptomycetaceae</taxon>
        <taxon>Actinacidiphila</taxon>
    </lineage>
</organism>
<gene>
    <name evidence="1" type="ORF">RVR_8243</name>
</gene>
<proteinExistence type="predicted"/>
<dbReference type="AlphaFoldDB" id="A0A7U3UYN0"/>
<reference evidence="1 2" key="2">
    <citation type="journal article" date="2011" name="J. Antibiot.">
        <title>Furaquinocins I and J: novel polyketide isoprenoid hybrid compounds from Streptomyces reveromyceticus SN-593.</title>
        <authorList>
            <person name="Panthee S."/>
            <person name="Takahashi S."/>
            <person name="Takagi H."/>
            <person name="Nogawa T."/>
            <person name="Oowada E."/>
            <person name="Uramoto M."/>
            <person name="Osada H."/>
        </authorList>
    </citation>
    <scope>NUCLEOTIDE SEQUENCE [LARGE SCALE GENOMIC DNA]</scope>
    <source>
        <strain evidence="1 2">SN-593</strain>
    </source>
</reference>